<proteinExistence type="predicted"/>
<organism evidence="1 2">
    <name type="scientific">Romanomermis culicivorax</name>
    <name type="common">Nematode worm</name>
    <dbReference type="NCBI Taxonomy" id="13658"/>
    <lineage>
        <taxon>Eukaryota</taxon>
        <taxon>Metazoa</taxon>
        <taxon>Ecdysozoa</taxon>
        <taxon>Nematoda</taxon>
        <taxon>Enoplea</taxon>
        <taxon>Dorylaimia</taxon>
        <taxon>Mermithida</taxon>
        <taxon>Mermithoidea</taxon>
        <taxon>Mermithidae</taxon>
        <taxon>Romanomermis</taxon>
    </lineage>
</organism>
<dbReference type="WBParaSite" id="nRc.2.0.1.t24927-RA">
    <property type="protein sequence ID" value="nRc.2.0.1.t24927-RA"/>
    <property type="gene ID" value="nRc.2.0.1.g24927"/>
</dbReference>
<name>A0A915JG86_ROMCU</name>
<dbReference type="InterPro" id="IPR029149">
    <property type="entry name" value="Creatin/AminoP/Spt16_N"/>
</dbReference>
<dbReference type="InterPro" id="IPR050422">
    <property type="entry name" value="X-Pro_aminopeptidase_P"/>
</dbReference>
<sequence length="150" mass="16699">MAVTMGIKSSSALPKKLSSSTLSASEILTHLRALMSNYGRKISSEGGGLAEENEILSAYIIPSVDQHQSEYIADRDRRLKFVSNFSGSRGLDWREKIRQVRQQMTKNKAGLLILSALDDIAWLFNLRGVGDIKFNPVFFSFAVVGENFIK</sequence>
<protein>
    <submittedName>
        <fullName evidence="2">Creatinase N-terminal domain-containing protein</fullName>
    </submittedName>
</protein>
<dbReference type="Pfam" id="PF16189">
    <property type="entry name" value="Creatinase_N_2"/>
    <property type="match status" value="1"/>
</dbReference>
<reference evidence="2" key="1">
    <citation type="submission" date="2022-11" db="UniProtKB">
        <authorList>
            <consortium name="WormBaseParasite"/>
        </authorList>
    </citation>
    <scope>IDENTIFICATION</scope>
</reference>
<evidence type="ECO:0000313" key="1">
    <source>
        <dbReference type="Proteomes" id="UP000887565"/>
    </source>
</evidence>
<dbReference type="PANTHER" id="PTHR43763">
    <property type="entry name" value="XAA-PRO AMINOPEPTIDASE 1"/>
    <property type="match status" value="1"/>
</dbReference>
<dbReference type="AlphaFoldDB" id="A0A915JG86"/>
<dbReference type="Gene3D" id="3.40.350.10">
    <property type="entry name" value="Creatinase/prolidase N-terminal domain"/>
    <property type="match status" value="1"/>
</dbReference>
<dbReference type="Proteomes" id="UP000887565">
    <property type="component" value="Unplaced"/>
</dbReference>
<accession>A0A915JG86</accession>
<dbReference type="PANTHER" id="PTHR43763:SF6">
    <property type="entry name" value="XAA-PRO AMINOPEPTIDASE 1"/>
    <property type="match status" value="1"/>
</dbReference>
<evidence type="ECO:0000313" key="2">
    <source>
        <dbReference type="WBParaSite" id="nRc.2.0.1.t24927-RA"/>
    </source>
</evidence>
<keyword evidence="1" id="KW-1185">Reference proteome</keyword>